<evidence type="ECO:0000313" key="2">
    <source>
        <dbReference type="Proteomes" id="UP000646827"/>
    </source>
</evidence>
<dbReference type="OrthoDB" id="2289822at2759"/>
<comment type="caution">
    <text evidence="1">The sequence shown here is derived from an EMBL/GenBank/DDBJ whole genome shotgun (WGS) entry which is preliminary data.</text>
</comment>
<gene>
    <name evidence="1" type="ORF">INT45_005428</name>
</gene>
<dbReference type="AlphaFoldDB" id="A0A8H7VEN9"/>
<evidence type="ECO:0000313" key="1">
    <source>
        <dbReference type="EMBL" id="KAG2211734.1"/>
    </source>
</evidence>
<organism evidence="1 2">
    <name type="scientific">Circinella minor</name>
    <dbReference type="NCBI Taxonomy" id="1195481"/>
    <lineage>
        <taxon>Eukaryota</taxon>
        <taxon>Fungi</taxon>
        <taxon>Fungi incertae sedis</taxon>
        <taxon>Mucoromycota</taxon>
        <taxon>Mucoromycotina</taxon>
        <taxon>Mucoromycetes</taxon>
        <taxon>Mucorales</taxon>
        <taxon>Lichtheimiaceae</taxon>
        <taxon>Circinella</taxon>
    </lineage>
</organism>
<dbReference type="EMBL" id="JAEPRB010000799">
    <property type="protein sequence ID" value="KAG2211734.1"/>
    <property type="molecule type" value="Genomic_DNA"/>
</dbReference>
<protein>
    <submittedName>
        <fullName evidence="1">Uncharacterized protein</fullName>
    </submittedName>
</protein>
<dbReference type="Proteomes" id="UP000646827">
    <property type="component" value="Unassembled WGS sequence"/>
</dbReference>
<accession>A0A8H7VEN9</accession>
<sequence length="294" mass="34217">MSFVVGCSLTLQCEIDEEDLAKIKSNLHAWHIHLKDNVTPNMYTVNFHYLRHIHDTIKALGPLRGYSTRSAERAIGFFKRHVKSRASPWVNAGNIIKRQLIMWNFECVYNPDELLDEQPEENDYSVEGFPEAEMWDCHEGSIYDFLEDFDMREYIKKYWHNQFPDDRALTMPISTTIRVGKRLFMYGRTLYRCQKYPSTARNLDTLERPLCLVKLYSGVTVDKYGTTTRRKGGIPHVHHRADGSTPGDKLYVTDVENIKSYAGMLKSSLVDDRFYLIYPEMIPGDVKVTELSRV</sequence>
<reference evidence="1 2" key="1">
    <citation type="submission" date="2020-12" db="EMBL/GenBank/DDBJ databases">
        <title>Metabolic potential, ecology and presence of endohyphal bacteria is reflected in genomic diversity of Mucoromycotina.</title>
        <authorList>
            <person name="Muszewska A."/>
            <person name="Okrasinska A."/>
            <person name="Steczkiewicz K."/>
            <person name="Drgas O."/>
            <person name="Orlowska M."/>
            <person name="Perlinska-Lenart U."/>
            <person name="Aleksandrzak-Piekarczyk T."/>
            <person name="Szatraj K."/>
            <person name="Zielenkiewicz U."/>
            <person name="Pilsyk S."/>
            <person name="Malc E."/>
            <person name="Mieczkowski P."/>
            <person name="Kruszewska J.S."/>
            <person name="Biernat P."/>
            <person name="Pawlowska J."/>
        </authorList>
    </citation>
    <scope>NUCLEOTIDE SEQUENCE [LARGE SCALE GENOMIC DNA]</scope>
    <source>
        <strain evidence="1 2">CBS 142.35</strain>
    </source>
</reference>
<name>A0A8H7VEN9_9FUNG</name>
<keyword evidence="2" id="KW-1185">Reference proteome</keyword>
<proteinExistence type="predicted"/>